<gene>
    <name evidence="2" type="ORF">J6I44_18255</name>
</gene>
<dbReference type="Pfam" id="PF12728">
    <property type="entry name" value="HTH_17"/>
    <property type="match status" value="1"/>
</dbReference>
<organism evidence="2 3">
    <name type="scientific">Fodinibius salsisoli</name>
    <dbReference type="NCBI Taxonomy" id="2820877"/>
    <lineage>
        <taxon>Bacteria</taxon>
        <taxon>Pseudomonadati</taxon>
        <taxon>Balneolota</taxon>
        <taxon>Balneolia</taxon>
        <taxon>Balneolales</taxon>
        <taxon>Balneolaceae</taxon>
        <taxon>Fodinibius</taxon>
    </lineage>
</organism>
<dbReference type="EMBL" id="JAGGJA010000017">
    <property type="protein sequence ID" value="MCW9708809.1"/>
    <property type="molecule type" value="Genomic_DNA"/>
</dbReference>
<reference evidence="2 3" key="1">
    <citation type="submission" date="2021-03" db="EMBL/GenBank/DDBJ databases">
        <title>Aliifodinibius sp. nov., a new bacterium isolated from saline soil.</title>
        <authorList>
            <person name="Galisteo C."/>
            <person name="De La Haba R."/>
            <person name="Sanchez-Porro C."/>
            <person name="Ventosa A."/>
        </authorList>
    </citation>
    <scope>NUCLEOTIDE SEQUENCE [LARGE SCALE GENOMIC DNA]</scope>
    <source>
        <strain evidence="2 3">1BSP15-2V2</strain>
    </source>
</reference>
<dbReference type="InterPro" id="IPR041657">
    <property type="entry name" value="HTH_17"/>
</dbReference>
<proteinExistence type="predicted"/>
<dbReference type="Proteomes" id="UP001207918">
    <property type="component" value="Unassembled WGS sequence"/>
</dbReference>
<comment type="caution">
    <text evidence="2">The sequence shown here is derived from an EMBL/GenBank/DDBJ whole genome shotgun (WGS) entry which is preliminary data.</text>
</comment>
<dbReference type="InterPro" id="IPR036388">
    <property type="entry name" value="WH-like_DNA-bd_sf"/>
</dbReference>
<dbReference type="SUPFAM" id="SSF46955">
    <property type="entry name" value="Putative DNA-binding domain"/>
    <property type="match status" value="1"/>
</dbReference>
<evidence type="ECO:0000313" key="3">
    <source>
        <dbReference type="Proteomes" id="UP001207918"/>
    </source>
</evidence>
<accession>A0ABT3PSH6</accession>
<sequence>MKDLQLIRPSELCDILSISIATLYRWEAQGKLPIKKVKLGPGAVGFKKSDVEAWIEESTDSD</sequence>
<feature type="domain" description="Helix-turn-helix" evidence="1">
    <location>
        <begin position="9"/>
        <end position="57"/>
    </location>
</feature>
<dbReference type="InterPro" id="IPR009061">
    <property type="entry name" value="DNA-bd_dom_put_sf"/>
</dbReference>
<protein>
    <submittedName>
        <fullName evidence="2">AlpA family phage regulatory protein</fullName>
    </submittedName>
</protein>
<evidence type="ECO:0000259" key="1">
    <source>
        <dbReference type="Pfam" id="PF12728"/>
    </source>
</evidence>
<evidence type="ECO:0000313" key="2">
    <source>
        <dbReference type="EMBL" id="MCW9708809.1"/>
    </source>
</evidence>
<name>A0ABT3PSH6_9BACT</name>
<dbReference type="RefSeq" id="WP_265767617.1">
    <property type="nucleotide sequence ID" value="NZ_JAGGJA010000017.1"/>
</dbReference>
<dbReference type="Gene3D" id="1.10.10.10">
    <property type="entry name" value="Winged helix-like DNA-binding domain superfamily/Winged helix DNA-binding domain"/>
    <property type="match status" value="1"/>
</dbReference>
<dbReference type="InterPro" id="IPR010093">
    <property type="entry name" value="SinI_DNA-bd"/>
</dbReference>
<dbReference type="NCBIfam" id="TIGR01764">
    <property type="entry name" value="excise"/>
    <property type="match status" value="1"/>
</dbReference>
<keyword evidence="3" id="KW-1185">Reference proteome</keyword>